<accession>A0A0D2LI17</accession>
<feature type="region of interest" description="Disordered" evidence="7">
    <location>
        <begin position="603"/>
        <end position="625"/>
    </location>
</feature>
<evidence type="ECO:0000256" key="7">
    <source>
        <dbReference type="SAM" id="MobiDB-lite"/>
    </source>
</evidence>
<evidence type="ECO:0000313" key="10">
    <source>
        <dbReference type="Proteomes" id="UP000054270"/>
    </source>
</evidence>
<protein>
    <recommendedName>
        <fullName evidence="8">Zn(2)-C6 fungal-type domain-containing protein</fullName>
    </recommendedName>
</protein>
<dbReference type="GO" id="GO:0000981">
    <property type="term" value="F:DNA-binding transcription factor activity, RNA polymerase II-specific"/>
    <property type="evidence" value="ECO:0007669"/>
    <property type="project" value="InterPro"/>
</dbReference>
<dbReference type="PANTHER" id="PTHR31845:SF19">
    <property type="entry name" value="TRANSCRIPTION FACTOR DOMAIN-CONTAINING PROTEIN"/>
    <property type="match status" value="1"/>
</dbReference>
<dbReference type="InterPro" id="IPR001138">
    <property type="entry name" value="Zn2Cys6_DnaBD"/>
</dbReference>
<dbReference type="PANTHER" id="PTHR31845">
    <property type="entry name" value="FINGER DOMAIN PROTEIN, PUTATIVE-RELATED"/>
    <property type="match status" value="1"/>
</dbReference>
<dbReference type="STRING" id="945553.A0A0D2LI17"/>
<dbReference type="Gene3D" id="4.10.240.10">
    <property type="entry name" value="Zn(2)-C6 fungal-type DNA-binding domain"/>
    <property type="match status" value="1"/>
</dbReference>
<evidence type="ECO:0000256" key="1">
    <source>
        <dbReference type="ARBA" id="ARBA00004123"/>
    </source>
</evidence>
<evidence type="ECO:0000256" key="2">
    <source>
        <dbReference type="ARBA" id="ARBA00022723"/>
    </source>
</evidence>
<evidence type="ECO:0000259" key="8">
    <source>
        <dbReference type="PROSITE" id="PS50048"/>
    </source>
</evidence>
<dbReference type="AlphaFoldDB" id="A0A0D2LI17"/>
<dbReference type="Pfam" id="PF04082">
    <property type="entry name" value="Fungal_trans"/>
    <property type="match status" value="1"/>
</dbReference>
<reference evidence="10" key="1">
    <citation type="submission" date="2014-04" db="EMBL/GenBank/DDBJ databases">
        <title>Evolutionary Origins and Diversification of the Mycorrhizal Mutualists.</title>
        <authorList>
            <consortium name="DOE Joint Genome Institute"/>
            <consortium name="Mycorrhizal Genomics Consortium"/>
            <person name="Kohler A."/>
            <person name="Kuo A."/>
            <person name="Nagy L.G."/>
            <person name="Floudas D."/>
            <person name="Copeland A."/>
            <person name="Barry K.W."/>
            <person name="Cichocki N."/>
            <person name="Veneault-Fourrey C."/>
            <person name="LaButti K."/>
            <person name="Lindquist E.A."/>
            <person name="Lipzen A."/>
            <person name="Lundell T."/>
            <person name="Morin E."/>
            <person name="Murat C."/>
            <person name="Riley R."/>
            <person name="Ohm R."/>
            <person name="Sun H."/>
            <person name="Tunlid A."/>
            <person name="Henrissat B."/>
            <person name="Grigoriev I.V."/>
            <person name="Hibbett D.S."/>
            <person name="Martin F."/>
        </authorList>
    </citation>
    <scope>NUCLEOTIDE SEQUENCE [LARGE SCALE GENOMIC DNA]</scope>
    <source>
        <strain evidence="10">FD-334 SS-4</strain>
    </source>
</reference>
<dbReference type="Proteomes" id="UP000054270">
    <property type="component" value="Unassembled WGS sequence"/>
</dbReference>
<dbReference type="Pfam" id="PF00172">
    <property type="entry name" value="Zn_clus"/>
    <property type="match status" value="1"/>
</dbReference>
<proteinExistence type="predicted"/>
<feature type="region of interest" description="Disordered" evidence="7">
    <location>
        <begin position="97"/>
        <end position="175"/>
    </location>
</feature>
<dbReference type="GO" id="GO:0008270">
    <property type="term" value="F:zinc ion binding"/>
    <property type="evidence" value="ECO:0007669"/>
    <property type="project" value="InterPro"/>
</dbReference>
<evidence type="ECO:0000256" key="4">
    <source>
        <dbReference type="ARBA" id="ARBA00023125"/>
    </source>
</evidence>
<organism evidence="9 10">
    <name type="scientific">Hypholoma sublateritium (strain FD-334 SS-4)</name>
    <dbReference type="NCBI Taxonomy" id="945553"/>
    <lineage>
        <taxon>Eukaryota</taxon>
        <taxon>Fungi</taxon>
        <taxon>Dikarya</taxon>
        <taxon>Basidiomycota</taxon>
        <taxon>Agaricomycotina</taxon>
        <taxon>Agaricomycetes</taxon>
        <taxon>Agaricomycetidae</taxon>
        <taxon>Agaricales</taxon>
        <taxon>Agaricineae</taxon>
        <taxon>Strophariaceae</taxon>
        <taxon>Hypholoma</taxon>
    </lineage>
</organism>
<dbReference type="OMA" id="YVYLHNR"/>
<dbReference type="GO" id="GO:0000976">
    <property type="term" value="F:transcription cis-regulatory region binding"/>
    <property type="evidence" value="ECO:0007669"/>
    <property type="project" value="TreeGrafter"/>
</dbReference>
<keyword evidence="10" id="KW-1185">Reference proteome</keyword>
<evidence type="ECO:0000256" key="6">
    <source>
        <dbReference type="ARBA" id="ARBA00023242"/>
    </source>
</evidence>
<dbReference type="GO" id="GO:0005634">
    <property type="term" value="C:nucleus"/>
    <property type="evidence" value="ECO:0007669"/>
    <property type="project" value="UniProtKB-SubCell"/>
</dbReference>
<dbReference type="EMBL" id="KN817524">
    <property type="protein sequence ID" value="KJA27282.1"/>
    <property type="molecule type" value="Genomic_DNA"/>
</dbReference>
<dbReference type="CDD" id="cd00067">
    <property type="entry name" value="GAL4"/>
    <property type="match status" value="1"/>
</dbReference>
<evidence type="ECO:0000313" key="9">
    <source>
        <dbReference type="EMBL" id="KJA27282.1"/>
    </source>
</evidence>
<feature type="domain" description="Zn(2)-C6 fungal-type" evidence="8">
    <location>
        <begin position="38"/>
        <end position="71"/>
    </location>
</feature>
<keyword evidence="4" id="KW-0238">DNA-binding</keyword>
<gene>
    <name evidence="9" type="ORF">HYPSUDRAFT_131382</name>
</gene>
<keyword evidence="2" id="KW-0479">Metal-binding</keyword>
<dbReference type="SMART" id="SM00066">
    <property type="entry name" value="GAL4"/>
    <property type="match status" value="1"/>
</dbReference>
<keyword evidence="6" id="KW-0539">Nucleus</keyword>
<comment type="subcellular location">
    <subcellularLocation>
        <location evidence="1">Nucleus</location>
    </subcellularLocation>
</comment>
<dbReference type="InterPro" id="IPR051089">
    <property type="entry name" value="prtT"/>
</dbReference>
<dbReference type="CDD" id="cd12148">
    <property type="entry name" value="fungal_TF_MHR"/>
    <property type="match status" value="1"/>
</dbReference>
<dbReference type="SMART" id="SM00906">
    <property type="entry name" value="Fungal_trans"/>
    <property type="match status" value="1"/>
</dbReference>
<evidence type="ECO:0000256" key="5">
    <source>
        <dbReference type="ARBA" id="ARBA00023163"/>
    </source>
</evidence>
<dbReference type="InterPro" id="IPR007219">
    <property type="entry name" value="XnlR_reg_dom"/>
</dbReference>
<keyword evidence="5" id="KW-0804">Transcription</keyword>
<dbReference type="GO" id="GO:0006351">
    <property type="term" value="P:DNA-templated transcription"/>
    <property type="evidence" value="ECO:0007669"/>
    <property type="project" value="InterPro"/>
</dbReference>
<dbReference type="OrthoDB" id="3163292at2759"/>
<evidence type="ECO:0000256" key="3">
    <source>
        <dbReference type="ARBA" id="ARBA00023015"/>
    </source>
</evidence>
<dbReference type="PROSITE" id="PS50048">
    <property type="entry name" value="ZN2_CY6_FUNGAL_2"/>
    <property type="match status" value="1"/>
</dbReference>
<dbReference type="PROSITE" id="PS00463">
    <property type="entry name" value="ZN2_CY6_FUNGAL_1"/>
    <property type="match status" value="1"/>
</dbReference>
<dbReference type="SUPFAM" id="SSF57701">
    <property type="entry name" value="Zn2/Cys6 DNA-binding domain"/>
    <property type="match status" value="1"/>
</dbReference>
<feature type="compositionally biased region" description="Polar residues" evidence="7">
    <location>
        <begin position="108"/>
        <end position="145"/>
    </location>
</feature>
<sequence length="657" mass="74045">MDTSPDTKHRSVAAPLFHRPQLNVCCSAKTPVVRGARACTVCRAAKMKCVGAEDGQKQCQRCKRANVECIFEKHRRGRKPGSKLSDASKMLRRLEKGLNSAKLKSHSTEATSPYQEDLRISSSQDHYTSPSRSSDQPYSATNSHFAANEPPPPMQPSYQSPDGYPPSANGSRSVTLDDEKDDFERVDEPLFPAKLISENKRNSFFRTILNPESLPSAAPRSTSFTPPPNLTPAPVGLNDPITAGIVNEKEVQDLFDLVFLRLNPFINFFDPTLHTVSYVRSRCPFLFTTLVMAGCKFFRPEKFKECQKLAQEYAIRAFSEGWKRVEVVQAFACLTYWKDPTDNRTWTYIGYACRMAVELGLNRYIAHPSPAETDFQRLERRNRERTYLVLFVHDRSLSMQTGRHWMLPEDDLIRHATAWHELSGTTIRPEDVIIAAFVALRRIAAETTDIFNSAKATLNNAHSDINYEHVLAHCNVRLTSWDQMWRQEMEKARGEKFHFSFLSFFRLHVRLFLNSFGIQSSMQPHSRHPPSLQALTMCITSALESLNIVSEDFHGMRLLRYGQESITVMTAYSAIFLLKASRRLYGRRCNLLTAVSASAHAKHGRAARGGARGRDSQPDQPHGGLVRGGGALCGVDGVDGGVVPRAVPAQSRRERYF</sequence>
<keyword evidence="3" id="KW-0805">Transcription regulation</keyword>
<dbReference type="InterPro" id="IPR036864">
    <property type="entry name" value="Zn2-C6_fun-type_DNA-bd_sf"/>
</dbReference>
<name>A0A0D2LI17_HYPSF</name>